<gene>
    <name evidence="1" type="ORF">KLA_15775</name>
</gene>
<proteinExistence type="predicted"/>
<accession>A0ABP3B3Z8</accession>
<dbReference type="Proteomes" id="UP000019275">
    <property type="component" value="Unassembled WGS sequence"/>
</dbReference>
<keyword evidence="2" id="KW-1185">Reference proteome</keyword>
<evidence type="ECO:0000313" key="2">
    <source>
        <dbReference type="Proteomes" id="UP000019275"/>
    </source>
</evidence>
<dbReference type="EMBL" id="ARZX01000027">
    <property type="protein sequence ID" value="EWH11470.1"/>
    <property type="molecule type" value="Genomic_DNA"/>
</dbReference>
<reference evidence="1 2" key="1">
    <citation type="journal article" date="2014" name="Genome Announc.">
        <title>Draft Genome Sequence of the Carrageenan-Degrading Bacterium Cellulophaga sp. Strain KL-A, Isolated from Decaying Marine Algae.</title>
        <authorList>
            <person name="Shan D."/>
            <person name="Ying J."/>
            <person name="Li X."/>
            <person name="Gao Z."/>
            <person name="Wei G."/>
            <person name="Shao Z."/>
        </authorList>
    </citation>
    <scope>NUCLEOTIDE SEQUENCE [LARGE SCALE GENOMIC DNA]</scope>
    <source>
        <strain evidence="1 2">KL-A</strain>
    </source>
</reference>
<dbReference type="RefSeq" id="WP_034646898.1">
    <property type="nucleotide sequence ID" value="NZ_ARZX01000027.1"/>
</dbReference>
<sequence length="305" mass="36520">MKKLINKAIKHYEYNSLLDEELCNEEFYNRYSFSFKNYKKNKYNFETFYHKLNSNPNCTHIKAKNLLFQGNEDCWKYFERTSVFWTYGHINDKWIDHLKGAYEYALYVEREDLIKLLFEKSLSYLTDQENLSNKEFKKQKVYPSTQLAHFLIEKWIGINPVKDLILKYGSGYGIYQKIIDNWDDFTKIESNYWDELCEYHLNGIGLQRGEKWENEEFLTSGLIPMELINLIKVRKKLGLDIPAINNALFDTNMSKTPVVPTGYDEDLDLKFKLIDLTIKTKKKYTFQEIEKYIKDERGSDVKIFE</sequence>
<organism evidence="1 2">
    <name type="scientific">Cellulophaga geojensis KL-A</name>
    <dbReference type="NCBI Taxonomy" id="1328323"/>
    <lineage>
        <taxon>Bacteria</taxon>
        <taxon>Pseudomonadati</taxon>
        <taxon>Bacteroidota</taxon>
        <taxon>Flavobacteriia</taxon>
        <taxon>Flavobacteriales</taxon>
        <taxon>Flavobacteriaceae</taxon>
        <taxon>Cellulophaga</taxon>
    </lineage>
</organism>
<name>A0ABP3B3Z8_9FLAO</name>
<evidence type="ECO:0000313" key="1">
    <source>
        <dbReference type="EMBL" id="EWH11470.1"/>
    </source>
</evidence>
<protein>
    <submittedName>
        <fullName evidence="1">Uncharacterized protein</fullName>
    </submittedName>
</protein>
<comment type="caution">
    <text evidence="1">The sequence shown here is derived from an EMBL/GenBank/DDBJ whole genome shotgun (WGS) entry which is preliminary data.</text>
</comment>